<comment type="subcellular location">
    <subcellularLocation>
        <location evidence="1">Secreted</location>
    </subcellularLocation>
</comment>
<dbReference type="InterPro" id="IPR010255">
    <property type="entry name" value="Haem_peroxidase_sf"/>
</dbReference>
<keyword evidence="4" id="KW-0560">Oxidoreductase</keyword>
<dbReference type="RefSeq" id="WP_221430980.1">
    <property type="nucleotide sequence ID" value="NZ_CP081294.1"/>
</dbReference>
<gene>
    <name evidence="4" type="ORF">K3136_00465</name>
</gene>
<dbReference type="InterPro" id="IPR037120">
    <property type="entry name" value="Haem_peroxidase_sf_animal"/>
</dbReference>
<sequence length="397" mass="44255">MRRADPNGLLNFRTPRFDLDNVYGAGPDDQPYLYDKSDKAKMAIGTVDGRPDLPDLPRFNGTALIGDMRNDENSIVSQLQLAFLLAHNTLVDRARAANPDISGPAAFEMARQTLRWLYQYIVWNDFVRRIAIDEVMNCALKLEKLCGGRKGWSCGLSDLYHWSNQPFMPVEFSVAAYRFGHSMVRNDYQTNNPVRGFGNHVPIFDNSGPSDPDDLRGFNNIKPENCIQWDWFLQMQTSRGPFPQMARKIDTKLANALAFLHEGPSGDPLNVLAFRNLQRGIDFDLPSGTSVARKMCLKPVKLRDDEPDALWYYILREAQGTGGNGLGRVGSNIVCSVFAGLLKGDPMSYVNVAPCWEPDDDPLLESGTNGDNRDDSNWTLASIIRLAGLKADGIGFA</sequence>
<dbReference type="GO" id="GO:0004601">
    <property type="term" value="F:peroxidase activity"/>
    <property type="evidence" value="ECO:0007669"/>
    <property type="project" value="UniProtKB-KW"/>
</dbReference>
<evidence type="ECO:0000313" key="5">
    <source>
        <dbReference type="Proteomes" id="UP000824321"/>
    </source>
</evidence>
<organism evidence="4 5">
    <name type="scientific">Qipengyuania gelatinilytica</name>
    <dbReference type="NCBI Taxonomy" id="2867231"/>
    <lineage>
        <taxon>Bacteria</taxon>
        <taxon>Pseudomonadati</taxon>
        <taxon>Pseudomonadota</taxon>
        <taxon>Alphaproteobacteria</taxon>
        <taxon>Sphingomonadales</taxon>
        <taxon>Erythrobacteraceae</taxon>
        <taxon>Qipengyuania</taxon>
    </lineage>
</organism>
<dbReference type="EMBL" id="CP081294">
    <property type="protein sequence ID" value="QZD95240.1"/>
    <property type="molecule type" value="Genomic_DNA"/>
</dbReference>
<dbReference type="PANTHER" id="PTHR11475">
    <property type="entry name" value="OXIDASE/PEROXIDASE"/>
    <property type="match status" value="1"/>
</dbReference>
<name>A0ABX9A1U0_9SPHN</name>
<keyword evidence="4" id="KW-0575">Peroxidase</keyword>
<protein>
    <submittedName>
        <fullName evidence="4">Peroxidase</fullName>
    </submittedName>
</protein>
<reference evidence="4 5" key="1">
    <citation type="submission" date="2021-08" db="EMBL/GenBank/DDBJ databases">
        <title>Comparative Genomics Analysis of the Genus Qipengyuania Reveals Extensive Genetic Diversity and Metabolic Versatility, Including the Description of Fifteen Novel Species.</title>
        <authorList>
            <person name="Liu Y."/>
        </authorList>
    </citation>
    <scope>NUCLEOTIDE SEQUENCE [LARGE SCALE GENOMIC DNA]</scope>
    <source>
        <strain evidence="4 5">1NDH1</strain>
    </source>
</reference>
<keyword evidence="5" id="KW-1185">Reference proteome</keyword>
<dbReference type="PROSITE" id="PS50292">
    <property type="entry name" value="PEROXIDASE_3"/>
    <property type="match status" value="1"/>
</dbReference>
<evidence type="ECO:0000256" key="2">
    <source>
        <dbReference type="ARBA" id="ARBA00022525"/>
    </source>
</evidence>
<keyword evidence="2" id="KW-0964">Secreted</keyword>
<keyword evidence="3" id="KW-0325">Glycoprotein</keyword>
<proteinExistence type="predicted"/>
<dbReference type="Proteomes" id="UP000824321">
    <property type="component" value="Chromosome"/>
</dbReference>
<evidence type="ECO:0000256" key="1">
    <source>
        <dbReference type="ARBA" id="ARBA00004613"/>
    </source>
</evidence>
<dbReference type="Gene3D" id="1.10.640.10">
    <property type="entry name" value="Haem peroxidase domain superfamily, animal type"/>
    <property type="match status" value="1"/>
</dbReference>
<accession>A0ABX9A1U0</accession>
<dbReference type="SUPFAM" id="SSF48113">
    <property type="entry name" value="Heme-dependent peroxidases"/>
    <property type="match status" value="1"/>
</dbReference>
<dbReference type="Pfam" id="PF03098">
    <property type="entry name" value="An_peroxidase"/>
    <property type="match status" value="1"/>
</dbReference>
<evidence type="ECO:0000313" key="4">
    <source>
        <dbReference type="EMBL" id="QZD95240.1"/>
    </source>
</evidence>
<evidence type="ECO:0000256" key="3">
    <source>
        <dbReference type="ARBA" id="ARBA00023180"/>
    </source>
</evidence>
<dbReference type="PANTHER" id="PTHR11475:SF4">
    <property type="entry name" value="CHORION PEROXIDASE"/>
    <property type="match status" value="1"/>
</dbReference>
<dbReference type="InterPro" id="IPR019791">
    <property type="entry name" value="Haem_peroxidase_animal"/>
</dbReference>